<feature type="transmembrane region" description="Helical" evidence="7">
    <location>
        <begin position="67"/>
        <end position="86"/>
    </location>
</feature>
<evidence type="ECO:0000256" key="3">
    <source>
        <dbReference type="ARBA" id="ARBA00022692"/>
    </source>
</evidence>
<comment type="caution">
    <text evidence="9">The sequence shown here is derived from an EMBL/GenBank/DDBJ whole genome shotgun (WGS) entry which is preliminary data.</text>
</comment>
<evidence type="ECO:0000313" key="10">
    <source>
        <dbReference type="Proteomes" id="UP000292136"/>
    </source>
</evidence>
<dbReference type="PANTHER" id="PTHR36115">
    <property type="entry name" value="PROLINE-RICH ANTIGEN HOMOLOG-RELATED"/>
    <property type="match status" value="1"/>
</dbReference>
<dbReference type="Proteomes" id="UP000292136">
    <property type="component" value="Unassembled WGS sequence"/>
</dbReference>
<sequence>MTSRPDPTLASGQGKPAAPDQRSPASLFRRLASMLYDTLLALAVLFLAWLLPHILLGLVGKVMAHPALLWGHFFLVLLLYFGWLWLHGGQTLAMKTWRIRLVNANGGGIQPLQALLRYLLAWPSLGFFGAGLVWALFDRDGQFLHDRLAGTRLVNSNHA</sequence>
<feature type="transmembrane region" description="Helical" evidence="7">
    <location>
        <begin position="39"/>
        <end position="60"/>
    </location>
</feature>
<evidence type="ECO:0000256" key="6">
    <source>
        <dbReference type="SAM" id="MobiDB-lite"/>
    </source>
</evidence>
<evidence type="ECO:0000256" key="1">
    <source>
        <dbReference type="ARBA" id="ARBA00004651"/>
    </source>
</evidence>
<keyword evidence="3 7" id="KW-0812">Transmembrane</keyword>
<feature type="transmembrane region" description="Helical" evidence="7">
    <location>
        <begin position="115"/>
        <end position="137"/>
    </location>
</feature>
<name>A0ABY0ITV7_9RHOO</name>
<evidence type="ECO:0000256" key="2">
    <source>
        <dbReference type="ARBA" id="ARBA00022475"/>
    </source>
</evidence>
<dbReference type="InterPro" id="IPR051791">
    <property type="entry name" value="Pra-immunoreactive"/>
</dbReference>
<dbReference type="EMBL" id="SHKM01000001">
    <property type="protein sequence ID" value="RZT90724.1"/>
    <property type="molecule type" value="Genomic_DNA"/>
</dbReference>
<protein>
    <submittedName>
        <fullName evidence="9">RDD family membrane protein YckC</fullName>
    </submittedName>
</protein>
<dbReference type="PANTHER" id="PTHR36115:SF10">
    <property type="entry name" value="RDD DOMAIN-CONTAINING PROTEIN"/>
    <property type="match status" value="1"/>
</dbReference>
<evidence type="ECO:0000256" key="4">
    <source>
        <dbReference type="ARBA" id="ARBA00022989"/>
    </source>
</evidence>
<comment type="subcellular location">
    <subcellularLocation>
        <location evidence="1">Cell membrane</location>
        <topology evidence="1">Multi-pass membrane protein</topology>
    </subcellularLocation>
</comment>
<gene>
    <name evidence="9" type="ORF">EV678_1545</name>
</gene>
<evidence type="ECO:0000256" key="5">
    <source>
        <dbReference type="ARBA" id="ARBA00023136"/>
    </source>
</evidence>
<proteinExistence type="predicted"/>
<dbReference type="RefSeq" id="WP_130459067.1">
    <property type="nucleotide sequence ID" value="NZ_SHKM01000001.1"/>
</dbReference>
<feature type="region of interest" description="Disordered" evidence="6">
    <location>
        <begin position="1"/>
        <end position="22"/>
    </location>
</feature>
<evidence type="ECO:0000256" key="7">
    <source>
        <dbReference type="SAM" id="Phobius"/>
    </source>
</evidence>
<feature type="domain" description="RDD" evidence="8">
    <location>
        <begin position="25"/>
        <end position="150"/>
    </location>
</feature>
<keyword evidence="2" id="KW-1003">Cell membrane</keyword>
<accession>A0ABY0ITV7</accession>
<dbReference type="Pfam" id="PF06271">
    <property type="entry name" value="RDD"/>
    <property type="match status" value="1"/>
</dbReference>
<organism evidence="9 10">
    <name type="scientific">Azospira oryzae</name>
    <dbReference type="NCBI Taxonomy" id="146939"/>
    <lineage>
        <taxon>Bacteria</taxon>
        <taxon>Pseudomonadati</taxon>
        <taxon>Pseudomonadota</taxon>
        <taxon>Betaproteobacteria</taxon>
        <taxon>Rhodocyclales</taxon>
        <taxon>Rhodocyclaceae</taxon>
        <taxon>Azospira</taxon>
    </lineage>
</organism>
<reference evidence="9 10" key="1">
    <citation type="submission" date="2019-02" db="EMBL/GenBank/DDBJ databases">
        <title>Genomic Encyclopedia of Type Strains, Phase IV (KMG-IV): sequencing the most valuable type-strain genomes for metagenomic binning, comparative biology and taxonomic classification.</title>
        <authorList>
            <person name="Goeker M."/>
        </authorList>
    </citation>
    <scope>NUCLEOTIDE SEQUENCE [LARGE SCALE GENOMIC DNA]</scope>
    <source>
        <strain evidence="9 10">DSM 21223</strain>
    </source>
</reference>
<evidence type="ECO:0000313" key="9">
    <source>
        <dbReference type="EMBL" id="RZT90724.1"/>
    </source>
</evidence>
<keyword evidence="5 7" id="KW-0472">Membrane</keyword>
<keyword evidence="4 7" id="KW-1133">Transmembrane helix</keyword>
<evidence type="ECO:0000259" key="8">
    <source>
        <dbReference type="Pfam" id="PF06271"/>
    </source>
</evidence>
<dbReference type="InterPro" id="IPR010432">
    <property type="entry name" value="RDD"/>
</dbReference>
<keyword evidence="10" id="KW-1185">Reference proteome</keyword>